<accession>A0A7Y9S3M1</accession>
<comment type="caution">
    <text evidence="2">The sequence shown here is derived from an EMBL/GenBank/DDBJ whole genome shotgun (WGS) entry which is preliminary data.</text>
</comment>
<protein>
    <recommendedName>
        <fullName evidence="4">Sensor domain-containing protein</fullName>
    </recommendedName>
</protein>
<proteinExistence type="predicted"/>
<keyword evidence="3" id="KW-1185">Reference proteome</keyword>
<organism evidence="2 3">
    <name type="scientific">Nocardioides daedukensis</name>
    <dbReference type="NCBI Taxonomy" id="634462"/>
    <lineage>
        <taxon>Bacteria</taxon>
        <taxon>Bacillati</taxon>
        <taxon>Actinomycetota</taxon>
        <taxon>Actinomycetes</taxon>
        <taxon>Propionibacteriales</taxon>
        <taxon>Nocardioidaceae</taxon>
        <taxon>Nocardioides</taxon>
    </lineage>
</organism>
<name>A0A7Y9S3M1_9ACTN</name>
<dbReference type="AlphaFoldDB" id="A0A7Y9S3M1"/>
<feature type="signal peptide" evidence="1">
    <location>
        <begin position="1"/>
        <end position="26"/>
    </location>
</feature>
<keyword evidence="1" id="KW-0732">Signal</keyword>
<dbReference type="EMBL" id="JACCAA010000001">
    <property type="protein sequence ID" value="NYG59942.1"/>
    <property type="molecule type" value="Genomic_DNA"/>
</dbReference>
<evidence type="ECO:0008006" key="4">
    <source>
        <dbReference type="Google" id="ProtNLM"/>
    </source>
</evidence>
<sequence>MKRLPTLLIAIVATMLATLVASPGQALVSNHDVPKAYEIGKVFPGLAKTTRMLDEERRFTVPGVWCAGEKEFKAKSAMSVLYGPRYFADFETWGTVSRPLLSVSAYEFSTTKQASAVISSLRAHAKKCTSYRAEGVYVRTGYLKVGRIGDERISMRMQAGGQDFGGFLTYTGVRQGRVVSIVVTSAEDKISQDRLTRLTRLAVAKAK</sequence>
<evidence type="ECO:0000313" key="3">
    <source>
        <dbReference type="Proteomes" id="UP000540656"/>
    </source>
</evidence>
<evidence type="ECO:0000256" key="1">
    <source>
        <dbReference type="SAM" id="SignalP"/>
    </source>
</evidence>
<dbReference type="Proteomes" id="UP000540656">
    <property type="component" value="Unassembled WGS sequence"/>
</dbReference>
<evidence type="ECO:0000313" key="2">
    <source>
        <dbReference type="EMBL" id="NYG59942.1"/>
    </source>
</evidence>
<feature type="chain" id="PRO_5030917173" description="Sensor domain-containing protein" evidence="1">
    <location>
        <begin position="27"/>
        <end position="207"/>
    </location>
</feature>
<reference evidence="2 3" key="1">
    <citation type="submission" date="2020-07" db="EMBL/GenBank/DDBJ databases">
        <title>Sequencing the genomes of 1000 actinobacteria strains.</title>
        <authorList>
            <person name="Klenk H.-P."/>
        </authorList>
    </citation>
    <scope>NUCLEOTIDE SEQUENCE [LARGE SCALE GENOMIC DNA]</scope>
    <source>
        <strain evidence="2 3">DSM 23819</strain>
    </source>
</reference>
<dbReference type="RefSeq" id="WP_179502938.1">
    <property type="nucleotide sequence ID" value="NZ_JACCAA010000001.1"/>
</dbReference>
<gene>
    <name evidence="2" type="ORF">BJ980_002865</name>
</gene>